<gene>
    <name evidence="2" type="ORF">CAL15_00480</name>
</gene>
<sequence>MKALVVRAFAPVDQHRVEILPDPEPGAGEVLIEVAAAGVNYPDTLVVSGKYQVLPPLPFVPGKDASGTVLRVGPGVTTPRPGDRVVAHMEHGAWAGRAVAPAANCCVLPDSVGFDDAAAMGLVYQTAYFALVERGGFKAGEIVLINGAAGGVGGAAVQLVKALGGVALAGVNTPRQAQAAREMGADHVIDLAAENLRDSLRAQVHDVTDGHGADVILDPLGDEVFAASLRALAWCGRLVVIGFAAGDIPTLKVNYLLLKNIAVSGLQWSDYRDRQPERVAEVQRHLMRLHEEGRIRPRLAAVLPLEQVGIALEALAQGRATGKYVVSME</sequence>
<protein>
    <submittedName>
        <fullName evidence="2">NADPH:quinone oxidoreductase</fullName>
    </submittedName>
</protein>
<feature type="domain" description="Enoyl reductase (ER)" evidence="1">
    <location>
        <begin position="10"/>
        <end position="326"/>
    </location>
</feature>
<evidence type="ECO:0000313" key="3">
    <source>
        <dbReference type="Proteomes" id="UP000194161"/>
    </source>
</evidence>
<dbReference type="PROSITE" id="PS01162">
    <property type="entry name" value="QOR_ZETA_CRYSTAL"/>
    <property type="match status" value="1"/>
</dbReference>
<dbReference type="Gene3D" id="3.90.180.10">
    <property type="entry name" value="Medium-chain alcohol dehydrogenases, catalytic domain"/>
    <property type="match status" value="1"/>
</dbReference>
<dbReference type="SMART" id="SM00829">
    <property type="entry name" value="PKS_ER"/>
    <property type="match status" value="1"/>
</dbReference>
<name>A0A1W6Z6Z6_9BORD</name>
<dbReference type="AlphaFoldDB" id="A0A1W6Z6Z6"/>
<keyword evidence="3" id="KW-1185">Reference proteome</keyword>
<evidence type="ECO:0000259" key="1">
    <source>
        <dbReference type="SMART" id="SM00829"/>
    </source>
</evidence>
<dbReference type="Proteomes" id="UP000194161">
    <property type="component" value="Chromosome"/>
</dbReference>
<dbReference type="Pfam" id="PF00107">
    <property type="entry name" value="ADH_zinc_N"/>
    <property type="match status" value="1"/>
</dbReference>
<dbReference type="InterPro" id="IPR013154">
    <property type="entry name" value="ADH-like_N"/>
</dbReference>
<dbReference type="InterPro" id="IPR036291">
    <property type="entry name" value="NAD(P)-bd_dom_sf"/>
</dbReference>
<dbReference type="InterPro" id="IPR002364">
    <property type="entry name" value="Quin_OxRdtase/zeta-crystal_CS"/>
</dbReference>
<dbReference type="InterPro" id="IPR013149">
    <property type="entry name" value="ADH-like_C"/>
</dbReference>
<dbReference type="RefSeq" id="WP_086076824.1">
    <property type="nucleotide sequence ID" value="NZ_CP021111.1"/>
</dbReference>
<dbReference type="PANTHER" id="PTHR43677">
    <property type="entry name" value="SHORT-CHAIN DEHYDROGENASE/REDUCTASE"/>
    <property type="match status" value="1"/>
</dbReference>
<dbReference type="PANTHER" id="PTHR43677:SF4">
    <property type="entry name" value="QUINONE OXIDOREDUCTASE-LIKE PROTEIN 2"/>
    <property type="match status" value="1"/>
</dbReference>
<accession>A0A1W6Z6Z6</accession>
<dbReference type="CDD" id="cd08241">
    <property type="entry name" value="QOR1"/>
    <property type="match status" value="1"/>
</dbReference>
<dbReference type="GO" id="GO:0016491">
    <property type="term" value="F:oxidoreductase activity"/>
    <property type="evidence" value="ECO:0007669"/>
    <property type="project" value="InterPro"/>
</dbReference>
<evidence type="ECO:0000313" key="2">
    <source>
        <dbReference type="EMBL" id="ARP92985.1"/>
    </source>
</evidence>
<reference evidence="2 3" key="1">
    <citation type="submission" date="2017-05" db="EMBL/GenBank/DDBJ databases">
        <title>Complete and WGS of Bordetella genogroups.</title>
        <authorList>
            <person name="Spilker T."/>
            <person name="LiPuma J."/>
        </authorList>
    </citation>
    <scope>NUCLEOTIDE SEQUENCE [LARGE SCALE GENOMIC DNA]</scope>
    <source>
        <strain evidence="2 3">AU7206</strain>
    </source>
</reference>
<dbReference type="InterPro" id="IPR011032">
    <property type="entry name" value="GroES-like_sf"/>
</dbReference>
<dbReference type="SUPFAM" id="SSF50129">
    <property type="entry name" value="GroES-like"/>
    <property type="match status" value="1"/>
</dbReference>
<dbReference type="InterPro" id="IPR051397">
    <property type="entry name" value="Zn-ADH-like_protein"/>
</dbReference>
<proteinExistence type="predicted"/>
<dbReference type="EMBL" id="CP021111">
    <property type="protein sequence ID" value="ARP92985.1"/>
    <property type="molecule type" value="Genomic_DNA"/>
</dbReference>
<dbReference type="OrthoDB" id="4190732at2"/>
<dbReference type="Pfam" id="PF08240">
    <property type="entry name" value="ADH_N"/>
    <property type="match status" value="1"/>
</dbReference>
<dbReference type="Gene3D" id="3.40.50.720">
    <property type="entry name" value="NAD(P)-binding Rossmann-like Domain"/>
    <property type="match status" value="1"/>
</dbReference>
<dbReference type="KEGG" id="bgm:CAL15_00480"/>
<organism evidence="2 3">
    <name type="scientific">Bordetella genomosp. 13</name>
    <dbReference type="NCBI Taxonomy" id="463040"/>
    <lineage>
        <taxon>Bacteria</taxon>
        <taxon>Pseudomonadati</taxon>
        <taxon>Pseudomonadota</taxon>
        <taxon>Betaproteobacteria</taxon>
        <taxon>Burkholderiales</taxon>
        <taxon>Alcaligenaceae</taxon>
        <taxon>Bordetella</taxon>
    </lineage>
</organism>
<dbReference type="GO" id="GO:0008270">
    <property type="term" value="F:zinc ion binding"/>
    <property type="evidence" value="ECO:0007669"/>
    <property type="project" value="InterPro"/>
</dbReference>
<dbReference type="SUPFAM" id="SSF51735">
    <property type="entry name" value="NAD(P)-binding Rossmann-fold domains"/>
    <property type="match status" value="1"/>
</dbReference>
<dbReference type="STRING" id="463040.CAL15_00480"/>
<dbReference type="InterPro" id="IPR020843">
    <property type="entry name" value="ER"/>
</dbReference>